<sequence>MNFIKRAFWSMKAKKGKTFLQAVVFSVICIFVLSGLTIQSAAKKSSELARQQLGGSVTLQVDRHKQMAQQQNNGEKRTFESTPISVSDANKLTALQHVKNYNFLTSASANAESFDAIESSGESAASVGHVFQRSFLCFICFNVDFFIRVLALKVFRMV</sequence>
<reference evidence="2" key="1">
    <citation type="submission" date="2016-02" db="EMBL/GenBank/DDBJ databases">
        <authorList>
            <person name="Dunlap C."/>
        </authorList>
    </citation>
    <scope>NUCLEOTIDE SEQUENCE [LARGE SCALE GENOMIC DNA]</scope>
    <source>
        <strain evidence="2">NRRL B-41092</strain>
    </source>
</reference>
<dbReference type="EMBL" id="LSBA01000034">
    <property type="protein sequence ID" value="KXZ15643.1"/>
    <property type="molecule type" value="Genomic_DNA"/>
</dbReference>
<comment type="caution">
    <text evidence="1">The sequence shown here is derived from an EMBL/GenBank/DDBJ whole genome shotgun (WGS) entry which is preliminary data.</text>
</comment>
<dbReference type="Proteomes" id="UP000075430">
    <property type="component" value="Unassembled WGS sequence"/>
</dbReference>
<protein>
    <recommendedName>
        <fullName evidence="3">ABC transporter permease</fullName>
    </recommendedName>
</protein>
<proteinExistence type="predicted"/>
<evidence type="ECO:0008006" key="3">
    <source>
        <dbReference type="Google" id="ProtNLM"/>
    </source>
</evidence>
<dbReference type="AlphaFoldDB" id="A0A150F4J4"/>
<dbReference type="STRING" id="1793963.AXI58_02630"/>
<accession>A0A150F4J4</accession>
<evidence type="ECO:0000313" key="2">
    <source>
        <dbReference type="Proteomes" id="UP000075430"/>
    </source>
</evidence>
<organism evidence="1 2">
    <name type="scientific">Bacillus nakamurai</name>
    <dbReference type="NCBI Taxonomy" id="1793963"/>
    <lineage>
        <taxon>Bacteria</taxon>
        <taxon>Bacillati</taxon>
        <taxon>Bacillota</taxon>
        <taxon>Bacilli</taxon>
        <taxon>Bacillales</taxon>
        <taxon>Bacillaceae</taxon>
        <taxon>Bacillus</taxon>
    </lineage>
</organism>
<evidence type="ECO:0000313" key="1">
    <source>
        <dbReference type="EMBL" id="KXZ15643.1"/>
    </source>
</evidence>
<keyword evidence="2" id="KW-1185">Reference proteome</keyword>
<gene>
    <name evidence="1" type="ORF">AXI58_02630</name>
</gene>
<name>A0A150F4J4_9BACI</name>